<dbReference type="Proteomes" id="UP001585080">
    <property type="component" value="Unassembled WGS sequence"/>
</dbReference>
<keyword evidence="2" id="KW-1185">Reference proteome</keyword>
<comment type="caution">
    <text evidence="1">The sequence shown here is derived from an EMBL/GenBank/DDBJ whole genome shotgun (WGS) entry which is preliminary data.</text>
</comment>
<evidence type="ECO:0000313" key="2">
    <source>
        <dbReference type="Proteomes" id="UP001585080"/>
    </source>
</evidence>
<reference evidence="1 2" key="1">
    <citation type="submission" date="2024-01" db="EMBL/GenBank/DDBJ databases">
        <title>Genome mining of biosynthetic gene clusters to explore secondary metabolites of Streptomyces sp.</title>
        <authorList>
            <person name="Baig A."/>
            <person name="Ajitkumar Shintre N."/>
            <person name="Kumar H."/>
            <person name="Anbarasu A."/>
            <person name="Ramaiah S."/>
        </authorList>
    </citation>
    <scope>NUCLEOTIDE SEQUENCE [LARGE SCALE GENOMIC DNA]</scope>
    <source>
        <strain evidence="1 2">A57</strain>
    </source>
</reference>
<name>A0ABV5EHQ4_9ACTN</name>
<evidence type="ECO:0000313" key="1">
    <source>
        <dbReference type="EMBL" id="MFB8776311.1"/>
    </source>
</evidence>
<dbReference type="RefSeq" id="WP_376734860.1">
    <property type="nucleotide sequence ID" value="NZ_JAYMRP010000029.1"/>
</dbReference>
<accession>A0ABV5EHQ4</accession>
<gene>
    <name evidence="1" type="ORF">VSS16_26830</name>
</gene>
<dbReference type="EMBL" id="JAYMRP010000029">
    <property type="protein sequence ID" value="MFB8776311.1"/>
    <property type="molecule type" value="Genomic_DNA"/>
</dbReference>
<protein>
    <submittedName>
        <fullName evidence="1">Uncharacterized protein</fullName>
    </submittedName>
</protein>
<sequence>MHLVQTQMCDALSLGLPEVARALICTGPESQVRAFDAAAGEFTVYGPDDRTKVLTEVGMFLTGLAAEQPFWPGDGLLPPLCQSV</sequence>
<proteinExistence type="predicted"/>
<organism evidence="1 2">
    <name type="scientific">Streptomyces broussonetiae</name>
    <dbReference type="NCBI Taxonomy" id="2686304"/>
    <lineage>
        <taxon>Bacteria</taxon>
        <taxon>Bacillati</taxon>
        <taxon>Actinomycetota</taxon>
        <taxon>Actinomycetes</taxon>
        <taxon>Kitasatosporales</taxon>
        <taxon>Streptomycetaceae</taxon>
        <taxon>Streptomyces</taxon>
    </lineage>
</organism>